<organism evidence="1">
    <name type="scientific">uncultured Caudovirales phage</name>
    <dbReference type="NCBI Taxonomy" id="2100421"/>
    <lineage>
        <taxon>Viruses</taxon>
        <taxon>Duplodnaviria</taxon>
        <taxon>Heunggongvirae</taxon>
        <taxon>Uroviricota</taxon>
        <taxon>Caudoviricetes</taxon>
        <taxon>Peduoviridae</taxon>
        <taxon>Maltschvirus</taxon>
        <taxon>Maltschvirus maltsch</taxon>
    </lineage>
</organism>
<reference evidence="1" key="1">
    <citation type="submission" date="2020-04" db="EMBL/GenBank/DDBJ databases">
        <authorList>
            <person name="Chiriac C."/>
            <person name="Salcher M."/>
            <person name="Ghai R."/>
            <person name="Kavagutti S V."/>
        </authorList>
    </citation>
    <scope>NUCLEOTIDE SEQUENCE</scope>
</reference>
<dbReference type="InterPro" id="IPR027417">
    <property type="entry name" value="P-loop_NTPase"/>
</dbReference>
<accession>A0A6J5P374</accession>
<protein>
    <submittedName>
        <fullName evidence="1">Uncharacterized protein</fullName>
    </submittedName>
</protein>
<sequence length="400" mass="44802">MFNKLICRAAETPANYAYYFPTAKLGRKALWSNVDVRNGLRVIDHVPADLLKKKVNETDMRIELKNDSTIQILGTDNLDVVGGNFFGVVFSEYQSQNPLAWDYTRPILAENGGFGWFNGTPRGENHLYEMLKINRDNPSWFTQVLSVEDTGAVSAADIQEERRSGMSEALIRQEFFCDFSAPNENAIYGRAMSAAMAEQRIGAFPIDGRSPIHTFWDLGGPRNTVVWYGQRLPFGRFRWIDCDYGLQLDSLPARKAWMDSKGYMFGNHYLPHDARQTARSGRTFEQDMTDAGFKNLVVVPVIPGVWQGIDYVTQLMPSFEFRSPGCDIGIKGLKAYESAPDTSKGITQNLPLHTWASHVSDGVRTMAEADVLGLIPKNYSAPQGDNYQRAPIVAITGMRG</sequence>
<gene>
    <name evidence="1" type="ORF">UFOVP813_39</name>
</gene>
<proteinExistence type="predicted"/>
<evidence type="ECO:0000313" key="1">
    <source>
        <dbReference type="EMBL" id="CAB4163645.1"/>
    </source>
</evidence>
<dbReference type="Gene3D" id="3.40.50.300">
    <property type="entry name" value="P-loop containing nucleotide triphosphate hydrolases"/>
    <property type="match status" value="1"/>
</dbReference>
<dbReference type="EMBL" id="LR796743">
    <property type="protein sequence ID" value="CAB4163645.1"/>
    <property type="molecule type" value="Genomic_DNA"/>
</dbReference>
<name>A0A6J5P374_9CAUD</name>